<feature type="coiled-coil region" evidence="5">
    <location>
        <begin position="307"/>
        <end position="334"/>
    </location>
</feature>
<evidence type="ECO:0000256" key="5">
    <source>
        <dbReference type="SAM" id="Coils"/>
    </source>
</evidence>
<keyword evidence="7" id="KW-1185">Reference proteome</keyword>
<dbReference type="PANTHER" id="PTHR16263">
    <property type="entry name" value="TETRATRICOPEPTIDE REPEAT PROTEIN 38"/>
    <property type="match status" value="1"/>
</dbReference>
<evidence type="ECO:0000256" key="4">
    <source>
        <dbReference type="ARBA" id="ARBA00022803"/>
    </source>
</evidence>
<dbReference type="CDD" id="cd05804">
    <property type="entry name" value="StaR_like"/>
    <property type="match status" value="1"/>
</dbReference>
<name>A0A9Q0FDW8_9ROSI</name>
<dbReference type="EMBL" id="JAKUCV010005819">
    <property type="protein sequence ID" value="KAJ4829720.1"/>
    <property type="molecule type" value="Genomic_DNA"/>
</dbReference>
<evidence type="ECO:0000256" key="2">
    <source>
        <dbReference type="ARBA" id="ARBA00019992"/>
    </source>
</evidence>
<evidence type="ECO:0000256" key="3">
    <source>
        <dbReference type="ARBA" id="ARBA00022737"/>
    </source>
</evidence>
<evidence type="ECO:0000313" key="6">
    <source>
        <dbReference type="EMBL" id="KAJ4829720.1"/>
    </source>
</evidence>
<keyword evidence="4" id="KW-0802">TPR repeat</keyword>
<protein>
    <recommendedName>
        <fullName evidence="2">Tetratricopeptide repeat protein 38</fullName>
    </recommendedName>
</protein>
<dbReference type="Proteomes" id="UP001141552">
    <property type="component" value="Unassembled WGS sequence"/>
</dbReference>
<evidence type="ECO:0000256" key="1">
    <source>
        <dbReference type="ARBA" id="ARBA00005857"/>
    </source>
</evidence>
<keyword evidence="5" id="KW-0175">Coiled coil</keyword>
<dbReference type="InterPro" id="IPR033891">
    <property type="entry name" value="TTC38"/>
</dbReference>
<reference evidence="6" key="2">
    <citation type="journal article" date="2023" name="Plants (Basel)">
        <title>Annotation of the Turnera subulata (Passifloraceae) Draft Genome Reveals the S-Locus Evolved after the Divergence of Turneroideae from Passifloroideae in a Stepwise Manner.</title>
        <authorList>
            <person name="Henning P.M."/>
            <person name="Roalson E.H."/>
            <person name="Mir W."/>
            <person name="McCubbin A.G."/>
            <person name="Shore J.S."/>
        </authorList>
    </citation>
    <scope>NUCLEOTIDE SEQUENCE</scope>
    <source>
        <strain evidence="6">F60SS</strain>
    </source>
</reference>
<dbReference type="PANTHER" id="PTHR16263:SF4">
    <property type="entry name" value="TETRATRICOPEPTIDE REPEAT PROTEIN 38"/>
    <property type="match status" value="1"/>
</dbReference>
<organism evidence="6 7">
    <name type="scientific">Turnera subulata</name>
    <dbReference type="NCBI Taxonomy" id="218843"/>
    <lineage>
        <taxon>Eukaryota</taxon>
        <taxon>Viridiplantae</taxon>
        <taxon>Streptophyta</taxon>
        <taxon>Embryophyta</taxon>
        <taxon>Tracheophyta</taxon>
        <taxon>Spermatophyta</taxon>
        <taxon>Magnoliopsida</taxon>
        <taxon>eudicotyledons</taxon>
        <taxon>Gunneridae</taxon>
        <taxon>Pentapetalae</taxon>
        <taxon>rosids</taxon>
        <taxon>fabids</taxon>
        <taxon>Malpighiales</taxon>
        <taxon>Passifloraceae</taxon>
        <taxon>Turnera</taxon>
    </lineage>
</organism>
<accession>A0A9Q0FDW8</accession>
<reference evidence="6" key="1">
    <citation type="submission" date="2022-02" db="EMBL/GenBank/DDBJ databases">
        <authorList>
            <person name="Henning P.M."/>
            <person name="McCubbin A.G."/>
            <person name="Shore J.S."/>
        </authorList>
    </citation>
    <scope>NUCLEOTIDE SEQUENCE</scope>
    <source>
        <strain evidence="6">F60SS</strain>
        <tissue evidence="6">Leaves</tissue>
    </source>
</reference>
<sequence>MRPLKKKGMEGGVKLDRWGYQVNTSSDDCIASINSYYLQVLSYGRERRVILEATLHDKDCVLANILAAHFLSAHPSRASPYIQAAQSRLDQATSYEKAVFHAVSYLMSEGRDDDVAFDLHDKLLREYPKDLASLKRAQILCFYMGRADLSLKLIEQVLPQNEGGDYVYGMLAFPLLELGRMADAEQAARKGLEINKQDYWYQCRFKEAVRFMEECSVSWTSCSSFIRILEVYDHHIWKELERDDATPVEVYLNALGLLLRVYVRDELDTFEDRLQVLASRLTDQDNWFVDWHIDILILWALAKAGLTSKAEELLEGLKSRLASASKKKQQIMHRGILLAEALYEYGRGNEKRAVELLGPDFDAYDCKMIGASDEQVDVFNEVWYCMLLNTGQARDAVEVMEKRIKKREGSPFMWRLLEKGYVKTGRLEEAKVAAEKASALESSHFV</sequence>
<gene>
    <name evidence="6" type="ORF">Tsubulata_035098</name>
</gene>
<comment type="similarity">
    <text evidence="1">Belongs to the TTC38 family.</text>
</comment>
<dbReference type="OrthoDB" id="1427555at2759"/>
<proteinExistence type="inferred from homology"/>
<dbReference type="Gene3D" id="1.25.40.10">
    <property type="entry name" value="Tetratricopeptide repeat domain"/>
    <property type="match status" value="1"/>
</dbReference>
<comment type="caution">
    <text evidence="6">The sequence shown here is derived from an EMBL/GenBank/DDBJ whole genome shotgun (WGS) entry which is preliminary data.</text>
</comment>
<keyword evidence="3" id="KW-0677">Repeat</keyword>
<evidence type="ECO:0000313" key="7">
    <source>
        <dbReference type="Proteomes" id="UP001141552"/>
    </source>
</evidence>
<dbReference type="InterPro" id="IPR011990">
    <property type="entry name" value="TPR-like_helical_dom_sf"/>
</dbReference>
<dbReference type="SUPFAM" id="SSF48452">
    <property type="entry name" value="TPR-like"/>
    <property type="match status" value="1"/>
</dbReference>
<dbReference type="AlphaFoldDB" id="A0A9Q0FDW8"/>